<proteinExistence type="predicted"/>
<accession>A0AAV5BMT8</accession>
<organism evidence="1 2">
    <name type="scientific">Eleusine coracana subsp. coracana</name>
    <dbReference type="NCBI Taxonomy" id="191504"/>
    <lineage>
        <taxon>Eukaryota</taxon>
        <taxon>Viridiplantae</taxon>
        <taxon>Streptophyta</taxon>
        <taxon>Embryophyta</taxon>
        <taxon>Tracheophyta</taxon>
        <taxon>Spermatophyta</taxon>
        <taxon>Magnoliopsida</taxon>
        <taxon>Liliopsida</taxon>
        <taxon>Poales</taxon>
        <taxon>Poaceae</taxon>
        <taxon>PACMAD clade</taxon>
        <taxon>Chloridoideae</taxon>
        <taxon>Cynodonteae</taxon>
        <taxon>Eleusininae</taxon>
        <taxon>Eleusine</taxon>
    </lineage>
</organism>
<reference evidence="1" key="1">
    <citation type="journal article" date="2018" name="DNA Res.">
        <title>Multiple hybrid de novo genome assembly of finger millet, an orphan allotetraploid crop.</title>
        <authorList>
            <person name="Hatakeyama M."/>
            <person name="Aluri S."/>
            <person name="Balachadran M.T."/>
            <person name="Sivarajan S.R."/>
            <person name="Patrignani A."/>
            <person name="Gruter S."/>
            <person name="Poveda L."/>
            <person name="Shimizu-Inatsugi R."/>
            <person name="Baeten J."/>
            <person name="Francoijs K.J."/>
            <person name="Nataraja K.N."/>
            <person name="Reddy Y.A.N."/>
            <person name="Phadnis S."/>
            <person name="Ravikumar R.L."/>
            <person name="Schlapbach R."/>
            <person name="Sreeman S.M."/>
            <person name="Shimizu K.K."/>
        </authorList>
    </citation>
    <scope>NUCLEOTIDE SEQUENCE</scope>
</reference>
<dbReference type="AlphaFoldDB" id="A0AAV5BMT8"/>
<gene>
    <name evidence="1" type="primary">ga03511</name>
    <name evidence="1" type="ORF">PR202_ga03511</name>
</gene>
<reference evidence="1" key="2">
    <citation type="submission" date="2021-12" db="EMBL/GenBank/DDBJ databases">
        <title>Resequencing data analysis of finger millet.</title>
        <authorList>
            <person name="Hatakeyama M."/>
            <person name="Aluri S."/>
            <person name="Balachadran M.T."/>
            <person name="Sivarajan S.R."/>
            <person name="Poveda L."/>
            <person name="Shimizu-Inatsugi R."/>
            <person name="Schlapbach R."/>
            <person name="Sreeman S.M."/>
            <person name="Shimizu K.K."/>
        </authorList>
    </citation>
    <scope>NUCLEOTIDE SEQUENCE</scope>
</reference>
<evidence type="ECO:0000313" key="1">
    <source>
        <dbReference type="EMBL" id="GJM87546.1"/>
    </source>
</evidence>
<keyword evidence="2" id="KW-1185">Reference proteome</keyword>
<dbReference type="Proteomes" id="UP001054889">
    <property type="component" value="Unassembled WGS sequence"/>
</dbReference>
<sequence>MDEFDLWPLDHSLSCDARILPTLVQNFDPSSLINRSNSDSTKKVHIMASEQLASECPKHHRLHDRRQLP</sequence>
<evidence type="ECO:0000313" key="2">
    <source>
        <dbReference type="Proteomes" id="UP001054889"/>
    </source>
</evidence>
<name>A0AAV5BMT8_ELECO</name>
<dbReference type="EMBL" id="BQKI01000002">
    <property type="protein sequence ID" value="GJM87546.1"/>
    <property type="molecule type" value="Genomic_DNA"/>
</dbReference>
<comment type="caution">
    <text evidence="1">The sequence shown here is derived from an EMBL/GenBank/DDBJ whole genome shotgun (WGS) entry which is preliminary data.</text>
</comment>
<protein>
    <submittedName>
        <fullName evidence="1">Uncharacterized protein</fullName>
    </submittedName>
</protein>